<dbReference type="RefSeq" id="WP_184809567.1">
    <property type="nucleotide sequence ID" value="NZ_JACHJQ010000002.1"/>
</dbReference>
<proteinExistence type="predicted"/>
<gene>
    <name evidence="2" type="ORF">FHR82_001524</name>
</gene>
<reference evidence="2 3" key="1">
    <citation type="submission" date="2020-08" db="EMBL/GenBank/DDBJ databases">
        <title>Genomic Encyclopedia of Type Strains, Phase III (KMG-III): the genomes of soil and plant-associated and newly described type strains.</title>
        <authorList>
            <person name="Whitman W."/>
        </authorList>
    </citation>
    <scope>NUCLEOTIDE SEQUENCE [LARGE SCALE GENOMIC DNA]</scope>
    <source>
        <strain evidence="2 3">CECT 8960</strain>
    </source>
</reference>
<comment type="caution">
    <text evidence="2">The sequence shown here is derived from an EMBL/GenBank/DDBJ whole genome shotgun (WGS) entry which is preliminary data.</text>
</comment>
<accession>A0A7W7VCQ2</accession>
<protein>
    <submittedName>
        <fullName evidence="2">Uncharacterized protein</fullName>
    </submittedName>
</protein>
<dbReference type="Proteomes" id="UP000520767">
    <property type="component" value="Unassembled WGS sequence"/>
</dbReference>
<feature type="region of interest" description="Disordered" evidence="1">
    <location>
        <begin position="162"/>
        <end position="182"/>
    </location>
</feature>
<evidence type="ECO:0000256" key="1">
    <source>
        <dbReference type="SAM" id="MobiDB-lite"/>
    </source>
</evidence>
<organism evidence="2 3">
    <name type="scientific">Actinophytocola algeriensis</name>
    <dbReference type="NCBI Taxonomy" id="1768010"/>
    <lineage>
        <taxon>Bacteria</taxon>
        <taxon>Bacillati</taxon>
        <taxon>Actinomycetota</taxon>
        <taxon>Actinomycetes</taxon>
        <taxon>Pseudonocardiales</taxon>
        <taxon>Pseudonocardiaceae</taxon>
    </lineage>
</organism>
<sequence>MSHHPNPLPATRAELVGLDQPTQAYLRQLAQVVDQPAPPELMARRRRALHAMVEFMLPDSRPILGVKRPATEAEYMALVRAMAARAGMSFNAIAKATEDTEGVDGVPKSTVHDVLSRDRLPRREGQLRALLAVLITANHGNDGDLEALLELRARLLSARIDRTGPGGDGEPAGRPGANGVRTPSMGFQVDIVDFGRRREHAQEDLERRLRTLVRDVLGRTGLDCAGLTCLGDGARVVLSPHTDPTDALAAVLTTTSSALTDDNHRFRDRMRLRMALDFGLARRTEHGLVGNLLIDLRRLIDSPVIRDAVTGHPRWDLVALVSNRLHDLVKPEQLVFECVKVESKEYFSSGWLWLPGDVG</sequence>
<evidence type="ECO:0000313" key="3">
    <source>
        <dbReference type="Proteomes" id="UP000520767"/>
    </source>
</evidence>
<dbReference type="AlphaFoldDB" id="A0A7W7VCQ2"/>
<evidence type="ECO:0000313" key="2">
    <source>
        <dbReference type="EMBL" id="MBB4905307.1"/>
    </source>
</evidence>
<name>A0A7W7VCQ2_9PSEU</name>
<dbReference type="EMBL" id="JACHJQ010000002">
    <property type="protein sequence ID" value="MBB4905307.1"/>
    <property type="molecule type" value="Genomic_DNA"/>
</dbReference>
<keyword evidence="3" id="KW-1185">Reference proteome</keyword>